<evidence type="ECO:0008006" key="4">
    <source>
        <dbReference type="Google" id="ProtNLM"/>
    </source>
</evidence>
<dbReference type="InterPro" id="IPR025571">
    <property type="entry name" value="YqfQ"/>
</dbReference>
<keyword evidence="3" id="KW-1185">Reference proteome</keyword>
<reference evidence="2 3" key="1">
    <citation type="submission" date="2018-08" db="EMBL/GenBank/DDBJ databases">
        <title>Bacillus chawlae sp. nov., Bacillus glennii sp. nov., and Bacillus saganii sp. nov. Isolated from the Vehicle Assembly Building at Kennedy Space Center where the Viking Spacecraft were Assembled.</title>
        <authorList>
            <person name="Seuylemezian A."/>
            <person name="Vaishampayan P."/>
        </authorList>
    </citation>
    <scope>NUCLEOTIDE SEQUENCE [LARGE SCALE GENOMIC DNA]</scope>
    <source>
        <strain evidence="2 3">V44-8</strain>
    </source>
</reference>
<feature type="compositionally biased region" description="Basic and acidic residues" evidence="1">
    <location>
        <begin position="185"/>
        <end position="201"/>
    </location>
</feature>
<evidence type="ECO:0000313" key="2">
    <source>
        <dbReference type="EMBL" id="RFU65731.1"/>
    </source>
</evidence>
<sequence length="217" mass="24049">MYATAIHGRSENMPPGRKNVQGWGTGRRQSFTGSKKGKIRKGIGTGQNRPLLANGNPAETKAIQRQSNGGLISKLLGKGNQKNPSQASLFKSPSGSATSGGDILQAIKDPATLTTMLANTQKVLSAAEQIGAMVQQYGPLIKNLPEMWKIYRSMSETQASDEPDEEIQIQERKRPDKPKRKKTKVKESYRQRLQITDEQKDKKKRKKKNSSSPKLYI</sequence>
<dbReference type="Pfam" id="PF14181">
    <property type="entry name" value="YqfQ"/>
    <property type="match status" value="1"/>
</dbReference>
<organism evidence="2 3">
    <name type="scientific">Peribacillus glennii</name>
    <dbReference type="NCBI Taxonomy" id="2303991"/>
    <lineage>
        <taxon>Bacteria</taxon>
        <taxon>Bacillati</taxon>
        <taxon>Bacillota</taxon>
        <taxon>Bacilli</taxon>
        <taxon>Bacillales</taxon>
        <taxon>Bacillaceae</taxon>
        <taxon>Peribacillus</taxon>
    </lineage>
</organism>
<feature type="region of interest" description="Disordered" evidence="1">
    <location>
        <begin position="1"/>
        <end position="55"/>
    </location>
</feature>
<comment type="caution">
    <text evidence="2">The sequence shown here is derived from an EMBL/GenBank/DDBJ whole genome shotgun (WGS) entry which is preliminary data.</text>
</comment>
<feature type="compositionally biased region" description="Basic residues" evidence="1">
    <location>
        <begin position="175"/>
        <end position="184"/>
    </location>
</feature>
<dbReference type="EMBL" id="QVTD01000003">
    <property type="protein sequence ID" value="RFU65731.1"/>
    <property type="molecule type" value="Genomic_DNA"/>
</dbReference>
<feature type="compositionally biased region" description="Acidic residues" evidence="1">
    <location>
        <begin position="159"/>
        <end position="168"/>
    </location>
</feature>
<dbReference type="Proteomes" id="UP000262939">
    <property type="component" value="Unassembled WGS sequence"/>
</dbReference>
<protein>
    <recommendedName>
        <fullName evidence="4">YqfQ-like protein</fullName>
    </recommendedName>
</protein>
<proteinExistence type="predicted"/>
<evidence type="ECO:0000313" key="3">
    <source>
        <dbReference type="Proteomes" id="UP000262939"/>
    </source>
</evidence>
<feature type="region of interest" description="Disordered" evidence="1">
    <location>
        <begin position="78"/>
        <end position="98"/>
    </location>
</feature>
<dbReference type="AlphaFoldDB" id="A0A372LHG2"/>
<accession>A0A372LHG2</accession>
<name>A0A372LHG2_9BACI</name>
<feature type="region of interest" description="Disordered" evidence="1">
    <location>
        <begin position="156"/>
        <end position="217"/>
    </location>
</feature>
<gene>
    <name evidence="2" type="ORF">D0466_07625</name>
</gene>
<evidence type="ECO:0000256" key="1">
    <source>
        <dbReference type="SAM" id="MobiDB-lite"/>
    </source>
</evidence>
<feature type="compositionally biased region" description="Polar residues" evidence="1">
    <location>
        <begin position="80"/>
        <end position="98"/>
    </location>
</feature>